<name>A0ABU8WZ01_9BURK</name>
<sequence>MAVSYQLLEMLCASHAPVIVSEPAMVDVLRSYVSAGLVEATIPPAVNARGTTTQPPAIVTRITRTGHRTVGRLRKRSSWPV</sequence>
<proteinExistence type="predicted"/>
<dbReference type="EMBL" id="JBBKZT010000067">
    <property type="protein sequence ID" value="MEJ8852768.1"/>
    <property type="molecule type" value="Genomic_DNA"/>
</dbReference>
<accession>A0ABU8WZ01</accession>
<dbReference type="Proteomes" id="UP001385892">
    <property type="component" value="Unassembled WGS sequence"/>
</dbReference>
<gene>
    <name evidence="1" type="ORF">WKW82_39690</name>
</gene>
<comment type="caution">
    <text evidence="1">The sequence shown here is derived from an EMBL/GenBank/DDBJ whole genome shotgun (WGS) entry which is preliminary data.</text>
</comment>
<organism evidence="1 2">
    <name type="scientific">Variovorax rhizosphaerae</name>
    <dbReference type="NCBI Taxonomy" id="1836200"/>
    <lineage>
        <taxon>Bacteria</taxon>
        <taxon>Pseudomonadati</taxon>
        <taxon>Pseudomonadota</taxon>
        <taxon>Betaproteobacteria</taxon>
        <taxon>Burkholderiales</taxon>
        <taxon>Comamonadaceae</taxon>
        <taxon>Variovorax</taxon>
    </lineage>
</organism>
<protein>
    <submittedName>
        <fullName evidence="1">Uncharacterized protein</fullName>
    </submittedName>
</protein>
<keyword evidence="2" id="KW-1185">Reference proteome</keyword>
<evidence type="ECO:0000313" key="2">
    <source>
        <dbReference type="Proteomes" id="UP001385892"/>
    </source>
</evidence>
<dbReference type="RefSeq" id="WP_340348708.1">
    <property type="nucleotide sequence ID" value="NZ_JBBKZT010000067.1"/>
</dbReference>
<reference evidence="1 2" key="1">
    <citation type="submission" date="2024-03" db="EMBL/GenBank/DDBJ databases">
        <title>Novel species of the genus Variovorax.</title>
        <authorList>
            <person name="Liu Q."/>
            <person name="Xin Y.-H."/>
        </authorList>
    </citation>
    <scope>NUCLEOTIDE SEQUENCE [LARGE SCALE GENOMIC DNA]</scope>
    <source>
        <strain evidence="1 2">KACC 18900</strain>
    </source>
</reference>
<evidence type="ECO:0000313" key="1">
    <source>
        <dbReference type="EMBL" id="MEJ8852768.1"/>
    </source>
</evidence>